<keyword evidence="9" id="KW-1185">Reference proteome</keyword>
<organism evidence="8 9">
    <name type="scientific">Xenorhabdus beddingii</name>
    <dbReference type="NCBI Taxonomy" id="40578"/>
    <lineage>
        <taxon>Bacteria</taxon>
        <taxon>Pseudomonadati</taxon>
        <taxon>Pseudomonadota</taxon>
        <taxon>Gammaproteobacteria</taxon>
        <taxon>Enterobacterales</taxon>
        <taxon>Morganellaceae</taxon>
        <taxon>Xenorhabdus</taxon>
    </lineage>
</organism>
<evidence type="ECO:0000256" key="2">
    <source>
        <dbReference type="ARBA" id="ARBA00012028"/>
    </source>
</evidence>
<keyword evidence="3" id="KW-0312">Gluconeogenesis</keyword>
<dbReference type="EC" id="5.4.2.11" evidence="2"/>
<dbReference type="SUPFAM" id="SSF53254">
    <property type="entry name" value="Phosphoglycerate mutase-like"/>
    <property type="match status" value="1"/>
</dbReference>
<dbReference type="Pfam" id="PF00300">
    <property type="entry name" value="His_Phos_1"/>
    <property type="match status" value="1"/>
</dbReference>
<evidence type="ECO:0000256" key="1">
    <source>
        <dbReference type="ARBA" id="ARBA00006717"/>
    </source>
</evidence>
<dbReference type="STRING" id="40578.Xbed_03618"/>
<dbReference type="GO" id="GO:0006096">
    <property type="term" value="P:glycolytic process"/>
    <property type="evidence" value="ECO:0007669"/>
    <property type="project" value="UniProtKB-KW"/>
</dbReference>
<reference evidence="8 9" key="1">
    <citation type="submission" date="2017-01" db="EMBL/GenBank/DDBJ databases">
        <title>Deconstructing symbiosis and pathogenesis requirements using a combined genomic-metabolomic approach.</title>
        <authorList>
            <person name="Tobias N.J."/>
            <person name="Wolff H."/>
            <person name="Djahanschiri B."/>
            <person name="Ebersberger I."/>
            <person name="Bode H.B."/>
        </authorList>
    </citation>
    <scope>NUCLEOTIDE SEQUENCE [LARGE SCALE GENOMIC DNA]</scope>
    <source>
        <strain evidence="8 9">DSM 4764</strain>
    </source>
</reference>
<dbReference type="PIRSF" id="PIRSF000709">
    <property type="entry name" value="6PFK_2-Ptase"/>
    <property type="match status" value="1"/>
</dbReference>
<dbReference type="CDD" id="cd07067">
    <property type="entry name" value="HP_PGM_like"/>
    <property type="match status" value="1"/>
</dbReference>
<evidence type="ECO:0000256" key="5">
    <source>
        <dbReference type="ARBA" id="ARBA00023235"/>
    </source>
</evidence>
<gene>
    <name evidence="8" type="ORF">Xbed_03618</name>
</gene>
<feature type="active site" description="Proton donor/acceptor" evidence="6">
    <location>
        <position position="83"/>
    </location>
</feature>
<evidence type="ECO:0000313" key="8">
    <source>
        <dbReference type="EMBL" id="OTA15169.1"/>
    </source>
</evidence>
<dbReference type="InterPro" id="IPR029033">
    <property type="entry name" value="His_PPase_superfam"/>
</dbReference>
<feature type="active site" description="Tele-phosphohistidine intermediate" evidence="6">
    <location>
        <position position="8"/>
    </location>
</feature>
<comment type="similarity">
    <text evidence="1">Belongs to the phosphoglycerate mutase family. BPG-dependent PGAM subfamily.</text>
</comment>
<dbReference type="InterPro" id="IPR013078">
    <property type="entry name" value="His_Pase_superF_clade-1"/>
</dbReference>
<protein>
    <recommendedName>
        <fullName evidence="2">phosphoglycerate mutase (2,3-diphosphoglycerate-dependent)</fullName>
        <ecNumber evidence="2">5.4.2.11</ecNumber>
    </recommendedName>
</protein>
<feature type="binding site" evidence="7">
    <location>
        <position position="59"/>
    </location>
    <ligand>
        <name>substrate</name>
    </ligand>
</feature>
<dbReference type="PANTHER" id="PTHR11931">
    <property type="entry name" value="PHOSPHOGLYCERATE MUTASE"/>
    <property type="match status" value="1"/>
</dbReference>
<evidence type="ECO:0000256" key="4">
    <source>
        <dbReference type="ARBA" id="ARBA00023152"/>
    </source>
</evidence>
<dbReference type="Gene3D" id="3.40.50.1240">
    <property type="entry name" value="Phosphoglycerate mutase-like"/>
    <property type="match status" value="1"/>
</dbReference>
<dbReference type="AlphaFoldDB" id="A0A1Y2SCA4"/>
<dbReference type="OrthoDB" id="9781415at2"/>
<dbReference type="EMBL" id="MUBK01000061">
    <property type="protein sequence ID" value="OTA15169.1"/>
    <property type="molecule type" value="Genomic_DNA"/>
</dbReference>
<dbReference type="RefSeq" id="WP_086114208.1">
    <property type="nucleotide sequence ID" value="NZ_CAWNHF010000169.1"/>
</dbReference>
<feature type="binding site" evidence="7">
    <location>
        <begin position="7"/>
        <end position="14"/>
    </location>
    <ligand>
        <name>substrate</name>
    </ligand>
</feature>
<evidence type="ECO:0000256" key="6">
    <source>
        <dbReference type="PIRSR" id="PIRSR613078-1"/>
    </source>
</evidence>
<name>A0A1Y2SCA4_9GAMM</name>
<dbReference type="GO" id="GO:0006094">
    <property type="term" value="P:gluconeogenesis"/>
    <property type="evidence" value="ECO:0007669"/>
    <property type="project" value="UniProtKB-KW"/>
</dbReference>
<keyword evidence="5" id="KW-0413">Isomerase</keyword>
<dbReference type="Proteomes" id="UP000194204">
    <property type="component" value="Unassembled WGS sequence"/>
</dbReference>
<proteinExistence type="inferred from homology"/>
<evidence type="ECO:0000256" key="7">
    <source>
        <dbReference type="PIRSR" id="PIRSR613078-2"/>
    </source>
</evidence>
<dbReference type="GO" id="GO:0004619">
    <property type="term" value="F:phosphoglycerate mutase activity"/>
    <property type="evidence" value="ECO:0007669"/>
    <property type="project" value="UniProtKB-EC"/>
</dbReference>
<dbReference type="InterPro" id="IPR005952">
    <property type="entry name" value="Phosphogly_mut1"/>
</dbReference>
<keyword evidence="4" id="KW-0324">Glycolysis</keyword>
<comment type="caution">
    <text evidence="8">The sequence shown here is derived from an EMBL/GenBank/DDBJ whole genome shotgun (WGS) entry which is preliminary data.</text>
</comment>
<accession>A0A1Y2SCA4</accession>
<evidence type="ECO:0000256" key="3">
    <source>
        <dbReference type="ARBA" id="ARBA00022432"/>
    </source>
</evidence>
<sequence>MKVILVRHAETEWNQRGIIQGHMDSPLTARGALETSALLATLTDVAYPVECVYASPLGRAWHMGQALAGHFLCPLVAQAALKEQAFGHYEGMSSAQLQYDHPNEAEALFAQDAGFCPPGGESLAQASQRVIGFLHELQAAVAYQMLCIVTHGHVSQGILALLKEGKIDHFSRYAQPNASYSVLEMMEGKCITLRWGIATHLRKLTKLNN</sequence>
<evidence type="ECO:0000313" key="9">
    <source>
        <dbReference type="Proteomes" id="UP000194204"/>
    </source>
</evidence>
<dbReference type="SMART" id="SM00855">
    <property type="entry name" value="PGAM"/>
    <property type="match status" value="1"/>
</dbReference>